<dbReference type="InterPro" id="IPR036081">
    <property type="entry name" value="Translin_sf"/>
</dbReference>
<dbReference type="GO" id="GO:0005737">
    <property type="term" value="C:cytoplasm"/>
    <property type="evidence" value="ECO:0007669"/>
    <property type="project" value="UniProtKB-SubCell"/>
</dbReference>
<comment type="similarity">
    <text evidence="3">Belongs to the translin family.</text>
</comment>
<sequence length="275" mass="30680">MSTGGLKRDWDGKARAPSAPDGPCGRFHDMFSHFRDELDEHHDRRERIIKASRDVTAQSKKIIFTLQRVKTLKQDFSASTEKDVSSRMAEITKLLQPVAPDLQSINRHRYAWPLRCLEELVEALSMAHYLRHQRLITPSEAQAAVPAGIALTPHDYMYGIFDLFGELMRFATVQRAAVLPTASAVAAAATGAVAAPDVASDGRRPILRDMQELGCAFEMLPQVPSKDYRNKMDVMRQSVRKVEALGYGLVVRGSERPQGWVPDMKDEAPGRVSPV</sequence>
<dbReference type="Gene3D" id="1.20.58.190">
    <property type="entry name" value="Translin, domain 1"/>
    <property type="match status" value="1"/>
</dbReference>
<dbReference type="AlphaFoldDB" id="A0A8H4LU03"/>
<dbReference type="Proteomes" id="UP000557566">
    <property type="component" value="Unassembled WGS sequence"/>
</dbReference>
<evidence type="ECO:0000256" key="6">
    <source>
        <dbReference type="SAM" id="MobiDB-lite"/>
    </source>
</evidence>
<keyword evidence="4" id="KW-0963">Cytoplasm</keyword>
<keyword evidence="5" id="KW-0539">Nucleus</keyword>
<comment type="subcellular location">
    <subcellularLocation>
        <location evidence="2">Cytoplasm</location>
    </subcellularLocation>
    <subcellularLocation>
        <location evidence="1">Nucleus</location>
    </subcellularLocation>
</comment>
<proteinExistence type="inferred from homology"/>
<evidence type="ECO:0000313" key="7">
    <source>
        <dbReference type="EMBL" id="KAF4505608.1"/>
    </source>
</evidence>
<dbReference type="OrthoDB" id="31005at2759"/>
<dbReference type="EMBL" id="JAAVMX010000008">
    <property type="protein sequence ID" value="KAF4505608.1"/>
    <property type="molecule type" value="Genomic_DNA"/>
</dbReference>
<evidence type="ECO:0000256" key="2">
    <source>
        <dbReference type="ARBA" id="ARBA00004496"/>
    </source>
</evidence>
<keyword evidence="8" id="KW-1185">Reference proteome</keyword>
<feature type="compositionally biased region" description="Basic and acidic residues" evidence="6">
    <location>
        <begin position="1"/>
        <end position="14"/>
    </location>
</feature>
<reference evidence="7 8" key="1">
    <citation type="journal article" date="2020" name="Genome Biol. Evol.">
        <title>A new high-quality draft genome assembly of the Chinese cordyceps Ophiocordyceps sinensis.</title>
        <authorList>
            <person name="Shu R."/>
            <person name="Zhang J."/>
            <person name="Meng Q."/>
            <person name="Zhang H."/>
            <person name="Zhou G."/>
            <person name="Li M."/>
            <person name="Wu P."/>
            <person name="Zhao Y."/>
            <person name="Chen C."/>
            <person name="Qin Q."/>
        </authorList>
    </citation>
    <scope>NUCLEOTIDE SEQUENCE [LARGE SCALE GENOMIC DNA]</scope>
    <source>
        <strain evidence="7 8">IOZ07</strain>
    </source>
</reference>
<dbReference type="PANTHER" id="PTHR10741">
    <property type="entry name" value="TRANSLIN AND TRANSLIN ASSOCIATED PROTEIN X"/>
    <property type="match status" value="1"/>
</dbReference>
<evidence type="ECO:0000313" key="8">
    <source>
        <dbReference type="Proteomes" id="UP000557566"/>
    </source>
</evidence>
<protein>
    <recommendedName>
        <fullName evidence="9">Translin-associated protein X</fullName>
    </recommendedName>
</protein>
<dbReference type="InterPro" id="IPR002848">
    <property type="entry name" value="Translin_fam"/>
</dbReference>
<evidence type="ECO:0000256" key="4">
    <source>
        <dbReference type="ARBA" id="ARBA00022490"/>
    </source>
</evidence>
<name>A0A8H4LU03_9HYPO</name>
<dbReference type="Gene3D" id="1.20.58.200">
    <property type="entry name" value="Translin, domain 2"/>
    <property type="match status" value="1"/>
</dbReference>
<comment type="caution">
    <text evidence="7">The sequence shown here is derived from an EMBL/GenBank/DDBJ whole genome shotgun (WGS) entry which is preliminary data.</text>
</comment>
<dbReference type="GO" id="GO:0043565">
    <property type="term" value="F:sequence-specific DNA binding"/>
    <property type="evidence" value="ECO:0007669"/>
    <property type="project" value="InterPro"/>
</dbReference>
<evidence type="ECO:0000256" key="5">
    <source>
        <dbReference type="ARBA" id="ARBA00023242"/>
    </source>
</evidence>
<evidence type="ECO:0000256" key="1">
    <source>
        <dbReference type="ARBA" id="ARBA00004123"/>
    </source>
</evidence>
<feature type="region of interest" description="Disordered" evidence="6">
    <location>
        <begin position="1"/>
        <end position="24"/>
    </location>
</feature>
<evidence type="ECO:0000256" key="3">
    <source>
        <dbReference type="ARBA" id="ARBA00005902"/>
    </source>
</evidence>
<gene>
    <name evidence="7" type="ORF">G6O67_007538</name>
</gene>
<dbReference type="Pfam" id="PF01997">
    <property type="entry name" value="Translin"/>
    <property type="match status" value="1"/>
</dbReference>
<dbReference type="InterPro" id="IPR016068">
    <property type="entry name" value="Translin_N"/>
</dbReference>
<dbReference type="CDD" id="cd14820">
    <property type="entry name" value="TRAX"/>
    <property type="match status" value="1"/>
</dbReference>
<dbReference type="SUPFAM" id="SSF74784">
    <property type="entry name" value="Translin"/>
    <property type="match status" value="1"/>
</dbReference>
<dbReference type="InterPro" id="IPR016069">
    <property type="entry name" value="Translin_C"/>
</dbReference>
<organism evidence="7 8">
    <name type="scientific">Ophiocordyceps sinensis</name>
    <dbReference type="NCBI Taxonomy" id="72228"/>
    <lineage>
        <taxon>Eukaryota</taxon>
        <taxon>Fungi</taxon>
        <taxon>Dikarya</taxon>
        <taxon>Ascomycota</taxon>
        <taxon>Pezizomycotina</taxon>
        <taxon>Sordariomycetes</taxon>
        <taxon>Hypocreomycetidae</taxon>
        <taxon>Hypocreales</taxon>
        <taxon>Ophiocordycipitaceae</taxon>
        <taxon>Ophiocordyceps</taxon>
    </lineage>
</organism>
<accession>A0A8H4LU03</accession>
<evidence type="ECO:0008006" key="9">
    <source>
        <dbReference type="Google" id="ProtNLM"/>
    </source>
</evidence>
<dbReference type="GO" id="GO:0005634">
    <property type="term" value="C:nucleus"/>
    <property type="evidence" value="ECO:0007669"/>
    <property type="project" value="UniProtKB-SubCell"/>
</dbReference>